<dbReference type="PANTHER" id="PTHR12039">
    <property type="entry name" value="NICOTINAMIDE MONONUCLEOTIDE ADENYLYLTRANSFERASE"/>
    <property type="match status" value="1"/>
</dbReference>
<dbReference type="Gene3D" id="2.30.130.10">
    <property type="entry name" value="PUA domain"/>
    <property type="match status" value="1"/>
</dbReference>
<evidence type="ECO:0000256" key="11">
    <source>
        <dbReference type="ARBA" id="ARBA00023128"/>
    </source>
</evidence>
<evidence type="ECO:0000256" key="1">
    <source>
        <dbReference type="ARBA" id="ARBA00001946"/>
    </source>
</evidence>
<keyword evidence="19" id="KW-1185">Reference proteome</keyword>
<name>A0A915NP42_9BILA</name>
<evidence type="ECO:0000256" key="15">
    <source>
        <dbReference type="ARBA" id="ARBA00093425"/>
    </source>
</evidence>
<feature type="domain" description="60S ribosome subunit biogenesis protein NIP7 pre-PUA" evidence="18">
    <location>
        <begin position="276"/>
        <end position="358"/>
    </location>
</feature>
<dbReference type="GO" id="GO:0009435">
    <property type="term" value="P:NAD+ biosynthetic process"/>
    <property type="evidence" value="ECO:0007669"/>
    <property type="project" value="InterPro"/>
</dbReference>
<comment type="subunit">
    <text evidence="4">Homotetramer.</text>
</comment>
<dbReference type="InterPro" id="IPR015947">
    <property type="entry name" value="PUA-like_sf"/>
</dbReference>
<dbReference type="GO" id="GO:0000309">
    <property type="term" value="F:nicotinamide-nucleotide adenylyltransferase activity"/>
    <property type="evidence" value="ECO:0007669"/>
    <property type="project" value="TreeGrafter"/>
</dbReference>
<keyword evidence="11" id="KW-0496">Mitochondrion</keyword>
<evidence type="ECO:0000256" key="10">
    <source>
        <dbReference type="ARBA" id="ARBA00023027"/>
    </source>
</evidence>
<keyword evidence="9" id="KW-0067">ATP-binding</keyword>
<reference evidence="20" key="1">
    <citation type="submission" date="2022-11" db="UniProtKB">
        <authorList>
            <consortium name="WormBaseParasite"/>
        </authorList>
    </citation>
    <scope>IDENTIFICATION</scope>
</reference>
<dbReference type="PANTHER" id="PTHR12039:SF0">
    <property type="entry name" value="NICOTINAMIDE-NUCLEOTIDE ADENYLYLTRANSFERASE"/>
    <property type="match status" value="1"/>
</dbReference>
<evidence type="ECO:0000313" key="20">
    <source>
        <dbReference type="WBParaSite" id="scf7180000418896.g3076"/>
    </source>
</evidence>
<accession>A0A915NP42</accession>
<dbReference type="Pfam" id="PF17833">
    <property type="entry name" value="pre-PUA_NIP7"/>
    <property type="match status" value="1"/>
</dbReference>
<organism evidence="19 20">
    <name type="scientific">Meloidogyne floridensis</name>
    <dbReference type="NCBI Taxonomy" id="298350"/>
    <lineage>
        <taxon>Eukaryota</taxon>
        <taxon>Metazoa</taxon>
        <taxon>Ecdysozoa</taxon>
        <taxon>Nematoda</taxon>
        <taxon>Chromadorea</taxon>
        <taxon>Rhabditida</taxon>
        <taxon>Tylenchina</taxon>
        <taxon>Tylenchomorpha</taxon>
        <taxon>Tylenchoidea</taxon>
        <taxon>Meloidogynidae</taxon>
        <taxon>Meloidogyninae</taxon>
        <taxon>Meloidogyne</taxon>
    </lineage>
</organism>
<dbReference type="SUPFAM" id="SSF52374">
    <property type="entry name" value="Nucleotidylyl transferase"/>
    <property type="match status" value="1"/>
</dbReference>
<dbReference type="FunFam" id="3.10.450.220:FF:000001">
    <property type="entry name" value="60S ribosome subunit biogenesis protein NIP7 homolog"/>
    <property type="match status" value="1"/>
</dbReference>
<evidence type="ECO:0000256" key="6">
    <source>
        <dbReference type="ARBA" id="ARBA00022679"/>
    </source>
</evidence>
<dbReference type="InterPro" id="IPR040598">
    <property type="entry name" value="NIP7_N"/>
</dbReference>
<keyword evidence="5" id="KW-0662">Pyridine nucleotide biosynthesis</keyword>
<dbReference type="Gene3D" id="3.10.450.220">
    <property type="match status" value="1"/>
</dbReference>
<evidence type="ECO:0000259" key="17">
    <source>
        <dbReference type="Pfam" id="PF03657"/>
    </source>
</evidence>
<sequence length="466" mass="53331">MNARILAGSNVVLILCGSFNPPTYLHLRMFERAKDFLQQECKCNVLDGIISPVSDHFKSKKPSLAPSIHRLRMSQLATSSSDWIRADGWECQRKEGWTRTLEVLKYHNMQMLNRYSNLQKLRLILLCGADLVDSFTRKDPTSSTGRLWSIEHLKQILTQYGLIIIERRGATANKTLKSEDLEFLHSLLDNVAIIEEDTFPNEISSTKLRIAVRAGRSIRYCTPDSVVEYILENKLYTNDWEQQQLNDLMKNNSNEVIQNNKTNNNSVKNTYFWKNMRPLTDEETEKFFKKLSNYIGDNIKLLLEREDGEYVFRLHKDRVYYCSEKLMRQAACIGRKQLGSFGTCLGKFTKGGSFFLHITALDYLAPYALAKIWLKPQAEQQFLYGNNIVKSGVGRMRETVWQPEGNTYGERFAKAGISPYEFADLPLGFGVAAKGTVSCKKADPTALVVLHQSDLGEYIRNEEGLI</sequence>
<comment type="function">
    <text evidence="15">Catalyzes the formation of NAD(+) from nicotinamide mononucleotide (NMN) and ATP. Can also use the deamidated form; nicotinic acid mononucleotide (NaMN) as substrate with the same efficiency. Can use triazofurin monophosphate (TrMP) as substrate. Can also use GTP and ITP as nucleotide donors. Also catalyzes the reverse reaction, i.e. the pyrophosphorolytic cleavage of NAD(+). For the pyrophosphorolytic activity, can use NAD(+), NADH, NaAD, nicotinic acid adenine dinucleotide phosphate (NHD), nicotinamide guanine dinucleotide (NGD) as substrates. Fails to cleave phosphorylated dinucleotides NADP(+), NADPH and NaADP(+). Protects against axonal degeneration following injury. May be involved in the maintenance of axonal integrity. Also functions as a stress-response chaperone protein that prevents toxic aggregation of proteins; this function may be independent of its NAD(+) synthesis activity.</text>
</comment>
<dbReference type="InterPro" id="IPR051182">
    <property type="entry name" value="Euk_NMN_adenylyltrnsfrase"/>
</dbReference>
<keyword evidence="8" id="KW-0547">Nucleotide-binding</keyword>
<comment type="subcellular location">
    <subcellularLocation>
        <location evidence="2">Mitochondrion</location>
    </subcellularLocation>
</comment>
<dbReference type="Pfam" id="PF03657">
    <property type="entry name" value="UPF0113"/>
    <property type="match status" value="1"/>
</dbReference>
<dbReference type="GO" id="GO:0003723">
    <property type="term" value="F:RNA binding"/>
    <property type="evidence" value="ECO:0007669"/>
    <property type="project" value="InterPro"/>
</dbReference>
<dbReference type="GO" id="GO:0005524">
    <property type="term" value="F:ATP binding"/>
    <property type="evidence" value="ECO:0007669"/>
    <property type="project" value="UniProtKB-KW"/>
</dbReference>
<dbReference type="GO" id="GO:0004515">
    <property type="term" value="F:nicotinate-nucleotide adenylyltransferase activity"/>
    <property type="evidence" value="ECO:0007669"/>
    <property type="project" value="TreeGrafter"/>
</dbReference>
<keyword evidence="6" id="KW-0808">Transferase</keyword>
<evidence type="ECO:0000256" key="9">
    <source>
        <dbReference type="ARBA" id="ARBA00022840"/>
    </source>
</evidence>
<dbReference type="NCBIfam" id="TIGR00482">
    <property type="entry name" value="nicotinate (nicotinamide) nucleotide adenylyltransferase"/>
    <property type="match status" value="1"/>
</dbReference>
<dbReference type="Gene3D" id="3.40.50.620">
    <property type="entry name" value="HUPs"/>
    <property type="match status" value="1"/>
</dbReference>
<dbReference type="SUPFAM" id="SSF88802">
    <property type="entry name" value="Pre-PUA domain"/>
    <property type="match status" value="1"/>
</dbReference>
<dbReference type="InterPro" id="IPR005248">
    <property type="entry name" value="NadD/NMNAT"/>
</dbReference>
<feature type="domain" description="UPF0113" evidence="17">
    <location>
        <begin position="371"/>
        <end position="461"/>
    </location>
</feature>
<evidence type="ECO:0000256" key="4">
    <source>
        <dbReference type="ARBA" id="ARBA00011881"/>
    </source>
</evidence>
<dbReference type="CDD" id="cd21146">
    <property type="entry name" value="Nip7_N_euk"/>
    <property type="match status" value="1"/>
</dbReference>
<evidence type="ECO:0000256" key="8">
    <source>
        <dbReference type="ARBA" id="ARBA00022741"/>
    </source>
</evidence>
<evidence type="ECO:0000256" key="2">
    <source>
        <dbReference type="ARBA" id="ARBA00004173"/>
    </source>
</evidence>
<keyword evidence="7" id="KW-0548">Nucleotidyltransferase</keyword>
<feature type="domain" description="Cytidyltransferase-like" evidence="16">
    <location>
        <begin position="14"/>
        <end position="209"/>
    </location>
</feature>
<evidence type="ECO:0000256" key="12">
    <source>
        <dbReference type="ARBA" id="ARBA00074013"/>
    </source>
</evidence>
<dbReference type="CDD" id="cd21151">
    <property type="entry name" value="PUA_Nip7-like"/>
    <property type="match status" value="1"/>
</dbReference>
<evidence type="ECO:0000256" key="13">
    <source>
        <dbReference type="ARBA" id="ARBA00075132"/>
    </source>
</evidence>
<evidence type="ECO:0000256" key="7">
    <source>
        <dbReference type="ARBA" id="ARBA00022695"/>
    </source>
</evidence>
<dbReference type="InterPro" id="IPR036974">
    <property type="entry name" value="PUA_sf"/>
</dbReference>
<evidence type="ECO:0000259" key="18">
    <source>
        <dbReference type="Pfam" id="PF17833"/>
    </source>
</evidence>
<dbReference type="WBParaSite" id="scf7180000418896.g3076">
    <property type="protein sequence ID" value="scf7180000418896.g3076"/>
    <property type="gene ID" value="scf7180000418896.g3076"/>
</dbReference>
<protein>
    <recommendedName>
        <fullName evidence="12">Nicotinamide/nicotinic acid mononucleotide adenylyltransferase 3</fullName>
    </recommendedName>
    <alternativeName>
        <fullName evidence="13">Nicotinamide-nucleotide adenylyltransferase 3</fullName>
    </alternativeName>
    <alternativeName>
        <fullName evidence="14">Nicotinate-nucleotide adenylyltransferase 3</fullName>
    </alternativeName>
</protein>
<evidence type="ECO:0000256" key="14">
    <source>
        <dbReference type="ARBA" id="ARBA00079369"/>
    </source>
</evidence>
<comment type="pathway">
    <text evidence="3">Cofactor biosynthesis; NAD(+) biosynthesis.</text>
</comment>
<evidence type="ECO:0000256" key="5">
    <source>
        <dbReference type="ARBA" id="ARBA00022642"/>
    </source>
</evidence>
<dbReference type="InterPro" id="IPR004821">
    <property type="entry name" value="Cyt_trans-like"/>
</dbReference>
<dbReference type="InterPro" id="IPR055359">
    <property type="entry name" value="Nip7_N_euk"/>
</dbReference>
<keyword evidence="10" id="KW-0520">NAD</keyword>
<evidence type="ECO:0000259" key="16">
    <source>
        <dbReference type="Pfam" id="PF01467"/>
    </source>
</evidence>
<proteinExistence type="predicted"/>
<comment type="cofactor">
    <cofactor evidence="1">
        <name>Mg(2+)</name>
        <dbReference type="ChEBI" id="CHEBI:18420"/>
    </cofactor>
</comment>
<dbReference type="Pfam" id="PF01467">
    <property type="entry name" value="CTP_transf_like"/>
    <property type="match status" value="1"/>
</dbReference>
<dbReference type="FunFam" id="3.40.50.620:FF:000221">
    <property type="entry name" value="Nicotinamide/nicotinic acid mononucleotide adenylyltransferase 3"/>
    <property type="match status" value="1"/>
</dbReference>
<dbReference type="InterPro" id="IPR005155">
    <property type="entry name" value="UPF0113_PUA"/>
</dbReference>
<evidence type="ECO:0000256" key="3">
    <source>
        <dbReference type="ARBA" id="ARBA00004790"/>
    </source>
</evidence>
<dbReference type="AlphaFoldDB" id="A0A915NP42"/>
<dbReference type="Proteomes" id="UP000887560">
    <property type="component" value="Unplaced"/>
</dbReference>
<dbReference type="SUPFAM" id="SSF88697">
    <property type="entry name" value="PUA domain-like"/>
    <property type="match status" value="1"/>
</dbReference>
<dbReference type="InterPro" id="IPR014729">
    <property type="entry name" value="Rossmann-like_a/b/a_fold"/>
</dbReference>
<evidence type="ECO:0000313" key="19">
    <source>
        <dbReference type="Proteomes" id="UP000887560"/>
    </source>
</evidence>
<dbReference type="GO" id="GO:0005759">
    <property type="term" value="C:mitochondrial matrix"/>
    <property type="evidence" value="ECO:0007669"/>
    <property type="project" value="UniProtKB-ARBA"/>
</dbReference>